<dbReference type="Proteomes" id="UP000324222">
    <property type="component" value="Unassembled WGS sequence"/>
</dbReference>
<organism evidence="1 2">
    <name type="scientific">Portunus trituberculatus</name>
    <name type="common">Swimming crab</name>
    <name type="synonym">Neptunus trituberculatus</name>
    <dbReference type="NCBI Taxonomy" id="210409"/>
    <lineage>
        <taxon>Eukaryota</taxon>
        <taxon>Metazoa</taxon>
        <taxon>Ecdysozoa</taxon>
        <taxon>Arthropoda</taxon>
        <taxon>Crustacea</taxon>
        <taxon>Multicrustacea</taxon>
        <taxon>Malacostraca</taxon>
        <taxon>Eumalacostraca</taxon>
        <taxon>Eucarida</taxon>
        <taxon>Decapoda</taxon>
        <taxon>Pleocyemata</taxon>
        <taxon>Brachyura</taxon>
        <taxon>Eubrachyura</taxon>
        <taxon>Portunoidea</taxon>
        <taxon>Portunidae</taxon>
        <taxon>Portuninae</taxon>
        <taxon>Portunus</taxon>
    </lineage>
</organism>
<proteinExistence type="predicted"/>
<evidence type="ECO:0000313" key="2">
    <source>
        <dbReference type="Proteomes" id="UP000324222"/>
    </source>
</evidence>
<sequence>MHLCAVRHPPFVLSGATAADTHAAYCRCRGRGLQLKVTRSRCRIAHPATPGNARLALHSQTEPRGVAAIVDYIPSSGLLPSAKSNMAIPPTPLPSITSTPPLRTAGHHTPIPHHATEASLPALLMHSRKEITLSCSSLLSLGDTNT</sequence>
<dbReference type="AlphaFoldDB" id="A0A5B7HUM3"/>
<keyword evidence="2" id="KW-1185">Reference proteome</keyword>
<protein>
    <submittedName>
        <fullName evidence="1">Uncharacterized protein</fullName>
    </submittedName>
</protein>
<reference evidence="1 2" key="1">
    <citation type="submission" date="2019-05" db="EMBL/GenBank/DDBJ databases">
        <title>Another draft genome of Portunus trituberculatus and its Hox gene families provides insights of decapod evolution.</title>
        <authorList>
            <person name="Jeong J.-H."/>
            <person name="Song I."/>
            <person name="Kim S."/>
            <person name="Choi T."/>
            <person name="Kim D."/>
            <person name="Ryu S."/>
            <person name="Kim W."/>
        </authorList>
    </citation>
    <scope>NUCLEOTIDE SEQUENCE [LARGE SCALE GENOMIC DNA]</scope>
    <source>
        <tissue evidence="1">Muscle</tissue>
    </source>
</reference>
<dbReference type="EMBL" id="VSRR010037252">
    <property type="protein sequence ID" value="MPC73663.1"/>
    <property type="molecule type" value="Genomic_DNA"/>
</dbReference>
<accession>A0A5B7HUM3</accession>
<gene>
    <name evidence="1" type="ORF">E2C01_067998</name>
</gene>
<name>A0A5B7HUM3_PORTR</name>
<evidence type="ECO:0000313" key="1">
    <source>
        <dbReference type="EMBL" id="MPC73663.1"/>
    </source>
</evidence>
<comment type="caution">
    <text evidence="1">The sequence shown here is derived from an EMBL/GenBank/DDBJ whole genome shotgun (WGS) entry which is preliminary data.</text>
</comment>